<evidence type="ECO:0000313" key="2">
    <source>
        <dbReference type="Proteomes" id="UP001501803"/>
    </source>
</evidence>
<dbReference type="Proteomes" id="UP001501803">
    <property type="component" value="Unassembled WGS sequence"/>
</dbReference>
<sequence>MSVVPALVVAEAASAVGTLGAVVSRALWVTVTVVPDDVQLPTLDDTANEAVIEPTVVAEI</sequence>
<evidence type="ECO:0008006" key="3">
    <source>
        <dbReference type="Google" id="ProtNLM"/>
    </source>
</evidence>
<name>A0ABP7KNG5_9MICO</name>
<comment type="caution">
    <text evidence="1">The sequence shown here is derived from an EMBL/GenBank/DDBJ whole genome shotgun (WGS) entry which is preliminary data.</text>
</comment>
<evidence type="ECO:0000313" key="1">
    <source>
        <dbReference type="EMBL" id="GAA3881487.1"/>
    </source>
</evidence>
<dbReference type="EMBL" id="BAABCN010000007">
    <property type="protein sequence ID" value="GAA3881487.1"/>
    <property type="molecule type" value="Genomic_DNA"/>
</dbReference>
<protein>
    <recommendedName>
        <fullName evidence="3">Secreted protein</fullName>
    </recommendedName>
</protein>
<gene>
    <name evidence="1" type="ORF">GCM10022381_24680</name>
</gene>
<proteinExistence type="predicted"/>
<keyword evidence="2" id="KW-1185">Reference proteome</keyword>
<accession>A0ABP7KNG5</accession>
<organism evidence="1 2">
    <name type="scientific">Leifsonia kafniensis</name>
    <dbReference type="NCBI Taxonomy" id="475957"/>
    <lineage>
        <taxon>Bacteria</taxon>
        <taxon>Bacillati</taxon>
        <taxon>Actinomycetota</taxon>
        <taxon>Actinomycetes</taxon>
        <taxon>Micrococcales</taxon>
        <taxon>Microbacteriaceae</taxon>
        <taxon>Leifsonia</taxon>
    </lineage>
</organism>
<reference evidence="2" key="1">
    <citation type="journal article" date="2019" name="Int. J. Syst. Evol. Microbiol.">
        <title>The Global Catalogue of Microorganisms (GCM) 10K type strain sequencing project: providing services to taxonomists for standard genome sequencing and annotation.</title>
        <authorList>
            <consortium name="The Broad Institute Genomics Platform"/>
            <consortium name="The Broad Institute Genome Sequencing Center for Infectious Disease"/>
            <person name="Wu L."/>
            <person name="Ma J."/>
        </authorList>
    </citation>
    <scope>NUCLEOTIDE SEQUENCE [LARGE SCALE GENOMIC DNA]</scope>
    <source>
        <strain evidence="2">JCM 17021</strain>
    </source>
</reference>